<feature type="region of interest" description="Disordered" evidence="5">
    <location>
        <begin position="709"/>
        <end position="752"/>
    </location>
</feature>
<sequence length="825" mass="90908">MPSTTSTRSFTADSPYFANYVHVQQGRLAKLSDAMVDIAKATRAFHEAGKAMSDVTHALAQTCRVDETQFGVNESKEDNAFGEELGETMHTLASVLDEVADAQMSLGESLTASLAVSLENFANVEKREAERLQKKAEDDTEQFDLFVGRYLHGSRGEKDDGDGLQLKHLQKTFANIGDWRAGIGGRGKDKGDGQDKKEMAANLNTANVRCQLEEIRLQQANSELSRFKYLRRMESLKERRTFELGETMLASLHGIRAYFHHISDLTNGLAPRLARLQETQTHTRTEFQKQQEPWNKREQNLKVKIAEVSVAHTTATTLVAGINGGQATGVGTTVITPSDPKSLAKVEEEVGVWTIGSDLNTSSLYERDATRGVITEGWLYKKSTSRMHLHTWNKRWFVLDKEGLHYLRGGVLKGHAHGVFGNTTMERVKVCDILLCSVRENSTDKSLPRFCFEIMSPNNRSYCLQARGPLEFSMWVDGIRGGIEKQLISGVGPPSVSTLKSESTAGTDPRSTEEFVEVVDLGTGGVPTLGHENSSNGAEKALKNVQSCQPQWNPNRKATSSSENDHMTEEERASFAAAGKSDNEKVKGLLKDNAVCVDCGAENPDWVSLNLGVLFCLTCSGVHRGLGVHVSKVRSLTLDALTDVELAVVGRLGNKNVNRIYEAEMQTGWTKPTSESVRGEKEKYIKSKWEYKGFVDMVGVWGGIKIEEEEEGGGEGGEGAGEKKKTPLKPSFSPPSPPKVAPPSARLSPEEKESNELKFFDSMIQCIKDDDILGVLYFMAHRVDLNQAWKDPGGDELTVELRPLQIAMEQGNLEIAEFLSSNGAR</sequence>
<keyword evidence="9" id="KW-1185">Reference proteome</keyword>
<dbReference type="InterPro" id="IPR045258">
    <property type="entry name" value="ACAP1/2/3-like"/>
</dbReference>
<reference evidence="9" key="1">
    <citation type="journal article" date="2023" name="Commun. Biol.">
        <title>Genome analysis of Parmales, the sister group of diatoms, reveals the evolutionary specialization of diatoms from phago-mixotrophs to photoautotrophs.</title>
        <authorList>
            <person name="Ban H."/>
            <person name="Sato S."/>
            <person name="Yoshikawa S."/>
            <person name="Yamada K."/>
            <person name="Nakamura Y."/>
            <person name="Ichinomiya M."/>
            <person name="Sato N."/>
            <person name="Blanc-Mathieu R."/>
            <person name="Endo H."/>
            <person name="Kuwata A."/>
            <person name="Ogata H."/>
        </authorList>
    </citation>
    <scope>NUCLEOTIDE SEQUENCE [LARGE SCALE GENOMIC DNA]</scope>
    <source>
        <strain evidence="9">NIES 3700</strain>
    </source>
</reference>
<keyword evidence="1" id="KW-0479">Metal-binding</keyword>
<dbReference type="InterPro" id="IPR037278">
    <property type="entry name" value="ARFGAP/RecO"/>
</dbReference>
<keyword evidence="2 4" id="KW-0863">Zinc-finger</keyword>
<dbReference type="Gene3D" id="2.30.29.30">
    <property type="entry name" value="Pleckstrin-homology domain (PH domain)/Phosphotyrosine-binding domain (PTB)"/>
    <property type="match status" value="1"/>
</dbReference>
<dbReference type="GO" id="GO:0005096">
    <property type="term" value="F:GTPase activator activity"/>
    <property type="evidence" value="ECO:0007669"/>
    <property type="project" value="InterPro"/>
</dbReference>
<dbReference type="AlphaFoldDB" id="A0A9W7FLA3"/>
<keyword evidence="3" id="KW-0862">Zinc</keyword>
<evidence type="ECO:0000259" key="6">
    <source>
        <dbReference type="PROSITE" id="PS50003"/>
    </source>
</evidence>
<feature type="domain" description="Arf-GAP" evidence="7">
    <location>
        <begin position="584"/>
        <end position="711"/>
    </location>
</feature>
<dbReference type="PRINTS" id="PR00405">
    <property type="entry name" value="REVINTRACTNG"/>
</dbReference>
<evidence type="ECO:0000256" key="1">
    <source>
        <dbReference type="ARBA" id="ARBA00022723"/>
    </source>
</evidence>
<protein>
    <submittedName>
        <fullName evidence="8">Uncharacterized protein</fullName>
    </submittedName>
</protein>
<feature type="compositionally biased region" description="Polar residues" evidence="5">
    <location>
        <begin position="546"/>
        <end position="562"/>
    </location>
</feature>
<dbReference type="PANTHER" id="PTHR23180">
    <property type="entry name" value="CENTAURIN/ARF"/>
    <property type="match status" value="1"/>
</dbReference>
<dbReference type="Gene3D" id="1.10.220.150">
    <property type="entry name" value="Arf GTPase activating protein"/>
    <property type="match status" value="1"/>
</dbReference>
<evidence type="ECO:0000256" key="5">
    <source>
        <dbReference type="SAM" id="MobiDB-lite"/>
    </source>
</evidence>
<feature type="compositionally biased region" description="Pro residues" evidence="5">
    <location>
        <begin position="732"/>
        <end position="741"/>
    </location>
</feature>
<dbReference type="Proteomes" id="UP001165122">
    <property type="component" value="Unassembled WGS sequence"/>
</dbReference>
<evidence type="ECO:0000313" key="8">
    <source>
        <dbReference type="EMBL" id="GMI14101.1"/>
    </source>
</evidence>
<dbReference type="Gene3D" id="1.20.1270.60">
    <property type="entry name" value="Arfaptin homology (AH) domain/BAR domain"/>
    <property type="match status" value="1"/>
</dbReference>
<feature type="domain" description="PH" evidence="6">
    <location>
        <begin position="372"/>
        <end position="484"/>
    </location>
</feature>
<dbReference type="InterPro" id="IPR027267">
    <property type="entry name" value="AH/BAR_dom_sf"/>
</dbReference>
<evidence type="ECO:0000313" key="9">
    <source>
        <dbReference type="Proteomes" id="UP001165122"/>
    </source>
</evidence>
<evidence type="ECO:0000256" key="2">
    <source>
        <dbReference type="ARBA" id="ARBA00022771"/>
    </source>
</evidence>
<dbReference type="GO" id="GO:0005737">
    <property type="term" value="C:cytoplasm"/>
    <property type="evidence" value="ECO:0007669"/>
    <property type="project" value="InterPro"/>
</dbReference>
<comment type="caution">
    <text evidence="8">The sequence shown here is derived from an EMBL/GenBank/DDBJ whole genome shotgun (WGS) entry which is preliminary data.</text>
</comment>
<dbReference type="InterPro" id="IPR004148">
    <property type="entry name" value="BAR_dom"/>
</dbReference>
<accession>A0A9W7FLA3</accession>
<evidence type="ECO:0000256" key="3">
    <source>
        <dbReference type="ARBA" id="ARBA00022833"/>
    </source>
</evidence>
<feature type="region of interest" description="Disordered" evidence="5">
    <location>
        <begin position="546"/>
        <end position="579"/>
    </location>
</feature>
<dbReference type="GO" id="GO:0008270">
    <property type="term" value="F:zinc ion binding"/>
    <property type="evidence" value="ECO:0007669"/>
    <property type="project" value="UniProtKB-KW"/>
</dbReference>
<feature type="compositionally biased region" description="Basic and acidic residues" evidence="5">
    <location>
        <begin position="563"/>
        <end position="573"/>
    </location>
</feature>
<dbReference type="SUPFAM" id="SSF57863">
    <property type="entry name" value="ArfGap/RecO-like zinc finger"/>
    <property type="match status" value="1"/>
</dbReference>
<organism evidence="8 9">
    <name type="scientific">Triparma laevis f. longispina</name>
    <dbReference type="NCBI Taxonomy" id="1714387"/>
    <lineage>
        <taxon>Eukaryota</taxon>
        <taxon>Sar</taxon>
        <taxon>Stramenopiles</taxon>
        <taxon>Ochrophyta</taxon>
        <taxon>Bolidophyceae</taxon>
        <taxon>Parmales</taxon>
        <taxon>Triparmaceae</taxon>
        <taxon>Triparma</taxon>
    </lineage>
</organism>
<dbReference type="InterPro" id="IPR038508">
    <property type="entry name" value="ArfGAP_dom_sf"/>
</dbReference>
<dbReference type="Pfam" id="PF01412">
    <property type="entry name" value="ArfGap"/>
    <property type="match status" value="1"/>
</dbReference>
<dbReference type="Pfam" id="PF16746">
    <property type="entry name" value="BAR_3"/>
    <property type="match status" value="1"/>
</dbReference>
<evidence type="ECO:0000259" key="7">
    <source>
        <dbReference type="PROSITE" id="PS50115"/>
    </source>
</evidence>
<dbReference type="PANTHER" id="PTHR23180:SF160">
    <property type="entry name" value="ADP-RIBOSYLATION FACTOR GTPASE-ACTIVATING PROTEIN EFFECTOR PROTEIN 1"/>
    <property type="match status" value="1"/>
</dbReference>
<dbReference type="PROSITE" id="PS50115">
    <property type="entry name" value="ARFGAP"/>
    <property type="match status" value="1"/>
</dbReference>
<dbReference type="SMART" id="SM00233">
    <property type="entry name" value="PH"/>
    <property type="match status" value="1"/>
</dbReference>
<dbReference type="SMART" id="SM00105">
    <property type="entry name" value="ArfGap"/>
    <property type="match status" value="1"/>
</dbReference>
<dbReference type="SUPFAM" id="SSF50729">
    <property type="entry name" value="PH domain-like"/>
    <property type="match status" value="1"/>
</dbReference>
<name>A0A9W7FLA3_9STRA</name>
<dbReference type="CDD" id="cd08204">
    <property type="entry name" value="ArfGap"/>
    <property type="match status" value="1"/>
</dbReference>
<evidence type="ECO:0000256" key="4">
    <source>
        <dbReference type="PROSITE-ProRule" id="PRU00288"/>
    </source>
</evidence>
<dbReference type="OrthoDB" id="1638493at2759"/>
<dbReference type="EMBL" id="BRXW01000207">
    <property type="protein sequence ID" value="GMI14101.1"/>
    <property type="molecule type" value="Genomic_DNA"/>
</dbReference>
<dbReference type="CDD" id="cd07307">
    <property type="entry name" value="BAR"/>
    <property type="match status" value="1"/>
</dbReference>
<dbReference type="Pfam" id="PF00169">
    <property type="entry name" value="PH"/>
    <property type="match status" value="1"/>
</dbReference>
<dbReference type="PROSITE" id="PS50003">
    <property type="entry name" value="PH_DOMAIN"/>
    <property type="match status" value="1"/>
</dbReference>
<gene>
    <name evidence="8" type="ORF">TrLO_g464</name>
</gene>
<dbReference type="InterPro" id="IPR001164">
    <property type="entry name" value="ArfGAP_dom"/>
</dbReference>
<dbReference type="InterPro" id="IPR011993">
    <property type="entry name" value="PH-like_dom_sf"/>
</dbReference>
<dbReference type="SUPFAM" id="SSF103657">
    <property type="entry name" value="BAR/IMD domain-like"/>
    <property type="match status" value="1"/>
</dbReference>
<proteinExistence type="predicted"/>
<dbReference type="InterPro" id="IPR001849">
    <property type="entry name" value="PH_domain"/>
</dbReference>